<evidence type="ECO:0000259" key="5">
    <source>
        <dbReference type="Pfam" id="PF21076"/>
    </source>
</evidence>
<dbReference type="InterPro" id="IPR049059">
    <property type="entry name" value="NAD_Glu_DH_HM1"/>
</dbReference>
<feature type="domain" description="NAD-glutamate dehydrogenase ACT3" evidence="6">
    <location>
        <begin position="544"/>
        <end position="613"/>
    </location>
</feature>
<keyword evidence="1" id="KW-0560">Oxidoreductase</keyword>
<dbReference type="InterPro" id="IPR028971">
    <property type="entry name" value="NAD-GDH_cat"/>
</dbReference>
<dbReference type="InterPro" id="IPR007780">
    <property type="entry name" value="NAD_Glu_DH_bac"/>
</dbReference>
<evidence type="ECO:0000256" key="1">
    <source>
        <dbReference type="ARBA" id="ARBA00023002"/>
    </source>
</evidence>
<dbReference type="Pfam" id="PF21076">
    <property type="entry name" value="GDH_ACT2"/>
    <property type="match status" value="1"/>
</dbReference>
<dbReference type="Pfam" id="PF21079">
    <property type="entry name" value="GDH_HM2"/>
    <property type="match status" value="1"/>
</dbReference>
<dbReference type="SUPFAM" id="SSF53223">
    <property type="entry name" value="Aminoacid dehydrogenase-like, N-terminal domain"/>
    <property type="match status" value="1"/>
</dbReference>
<feature type="domain" description="NAD-glutamate dehydrogenase ACT2" evidence="5">
    <location>
        <begin position="399"/>
        <end position="488"/>
    </location>
</feature>
<dbReference type="Pfam" id="PF05088">
    <property type="entry name" value="Bac_GDH_CD"/>
    <property type="match status" value="1"/>
</dbReference>
<organism evidence="7 8">
    <name type="scientific">Rhodanobacter terrae</name>
    <dbReference type="NCBI Taxonomy" id="418647"/>
    <lineage>
        <taxon>Bacteria</taxon>
        <taxon>Pseudomonadati</taxon>
        <taxon>Pseudomonadota</taxon>
        <taxon>Gammaproteobacteria</taxon>
        <taxon>Lysobacterales</taxon>
        <taxon>Rhodanobacteraceae</taxon>
        <taxon>Rhodanobacter</taxon>
    </lineage>
</organism>
<dbReference type="Pfam" id="PF21075">
    <property type="entry name" value="GDH_ACT1"/>
    <property type="match status" value="1"/>
</dbReference>
<gene>
    <name evidence="7" type="ORF">ACFPPB_17705</name>
</gene>
<protein>
    <submittedName>
        <fullName evidence="7">NAD-glutamate dehydrogenase</fullName>
    </submittedName>
</protein>
<evidence type="ECO:0000259" key="4">
    <source>
        <dbReference type="Pfam" id="PF21075"/>
    </source>
</evidence>
<dbReference type="Pfam" id="PF21074">
    <property type="entry name" value="GDH_C"/>
    <property type="match status" value="1"/>
</dbReference>
<evidence type="ECO:0000259" key="6">
    <source>
        <dbReference type="Pfam" id="PF21077"/>
    </source>
</evidence>
<dbReference type="PANTHER" id="PTHR43403">
    <property type="entry name" value="NAD-SPECIFIC GLUTAMATE DEHYDROGENASE"/>
    <property type="match status" value="1"/>
</dbReference>
<dbReference type="InterPro" id="IPR049056">
    <property type="entry name" value="NAD_Glu_DH_HM3"/>
</dbReference>
<dbReference type="InterPro" id="IPR048381">
    <property type="entry name" value="GDH_C"/>
</dbReference>
<dbReference type="Pfam" id="PF21073">
    <property type="entry name" value="GDH_HM1"/>
    <property type="match status" value="1"/>
</dbReference>
<dbReference type="InterPro" id="IPR024727">
    <property type="entry name" value="NAD_Glu_DH_N_ACT1"/>
</dbReference>
<comment type="caution">
    <text evidence="7">The sequence shown here is derived from an EMBL/GenBank/DDBJ whole genome shotgun (WGS) entry which is preliminary data.</text>
</comment>
<evidence type="ECO:0000259" key="2">
    <source>
        <dbReference type="Pfam" id="PF05088"/>
    </source>
</evidence>
<sequence>MNATHAANDSSLPSVVLAELEKGGLSPQRLNEAQVFCRAFFARVGAGDVTLHTTVQWAALVGGLLEFMQQRQAARATVRVLSPADVHAGRSLLQIVTDDMPFLVDTVSMIVSTGLQIHAVIHPVVKVVRDASGQLQSLSDEAGAPESIMHFEIDRVADAAEQAQLKAQIEAALEDVRLAVNDWAAIRDKALAIANELPRRQLPLDAASVQEASEFMRWLADDNFTFLGYREYEVTDADGDRVLRAVESSGLGILRGRERSLAPRSLRTLAASELPQSGSTDAIILTKTNARSHVHRAGYMDYIGVLQFGADGRAVAEQRFLGLFSSNAYMARPQDVPLVRHKVEAVLARSGLKRDSYSGKSLRHTLETLPREELLQSSEDELFATAMGILELRQRAHTRLFMRRDRYGRFFSCMVFVPRDRFNTSVRERIENLLGTALHAEQSDSSVQMGEAALARLTIVVRPKIGDRPVYDLAELERGVASIVRNWHDEVRDALVRQRGDHEGVVLANRFAKALPAGYVEEVSPAVAAEDVYQLSLLEGDNALRMSFYHPPRAPESLRFKVYRSGGDIALSEVLPQLENLGLRVLTEHVYDIPGDAPRSIQDFEVQPVGKLTFGVEQVGTLFENAFEQIWRGNAENDGFNRLVLGAKLSWRQVAMLRGYSKYLLQTAATFSQAYMEDTLNRYPAVAGLLVELFLAKFDPRREALSADELKAAGATLTTEMQALIPANVQTAHPALIDGLSTALSRPRDEQIQVVESAIAVLLENVASLDEDRILRSFVGLIRGTLRTSFFQQWGGAYRDYISYKIDSHKIPELPKPVPYREIWVCAPRVEGIHLRFGAVARGGLRWSDRREDFRTEVLGLVKAQMVKNTVIVPVGSKGGFFVKKPPVATGGPGDRDAQLAEGIACYRLFINGLLDITDNLIEGKVANPHDVVRHDADDPYLVVAADKGTATFSDIANAISIEHDYWLGDAFASGGSNGYDHKGMGITAKGAWESVKRHFRSLNRDCQTQDFTCVGIGDMSGDVFGNGMLLSERTRLLAAFDHRHVFLDPNPDTVRSFAERQRMFKLPRSSWDDYDKSLISAGGGVYPRSAKSIPVSPEMRAVLGLKPDVTQLAPADLLSAILKAPVDLLWNGGIGTYVKSSAETHTDVGDRANNALRVNGGELRCKIVGEGGNLGMTQKGRIEAAQHGVLLNTDFIDNSAGVDTSDHEVNIKILLNDAVQRGELSFDARNAQLAAMTDEVGQLVLWDNYRQNQAITLMEHQSVSRLGSMAHFIRTLEAEGTLDRQVENLPSDADLTERKSRGLGLTRPELAVLLSYDKIRLYQQLLDSDVPEDPYLSKELMRYFPEPLHVKYAEHMQRHRLKREIIATAVTNSTINRMGATFMMRMQEDTGQRPAAIAKAYTAAREIIEARELWAQIEALDSQVAEDTQIDAIKQIWSLLRHLTRWLLNRPGGSLDIAANVERYQDGVSALRKALPEVLTPTGKGDFSCTQEKWEGLGLPADLALRLARTPELRAALDMAEVAQQSGQPMEKVAGVFFELGEALDLEWLRDQIEALPVEGHWHAQARGSLLDELNHQHRALALQVLSLTGARKDISPVQAWLQRDDPSLQYTRSMLAEILTQNADYPIASVAVRRLAQLAQVPVG</sequence>
<dbReference type="InterPro" id="IPR046346">
    <property type="entry name" value="Aminoacid_DH-like_N_sf"/>
</dbReference>
<accession>A0ABW0T249</accession>
<dbReference type="Gene3D" id="3.40.50.720">
    <property type="entry name" value="NAD(P)-binding Rossmann-like Domain"/>
    <property type="match status" value="1"/>
</dbReference>
<dbReference type="Pfam" id="PF21077">
    <property type="entry name" value="GDH_ACT3"/>
    <property type="match status" value="1"/>
</dbReference>
<proteinExistence type="predicted"/>
<name>A0ABW0T249_9GAMM</name>
<feature type="domain" description="NAD-glutamate dehydrogenase N-terminal ACT1" evidence="4">
    <location>
        <begin position="36"/>
        <end position="168"/>
    </location>
</feature>
<dbReference type="Pfam" id="PF21078">
    <property type="entry name" value="GDH_HM3"/>
    <property type="match status" value="1"/>
</dbReference>
<dbReference type="SUPFAM" id="SSF51735">
    <property type="entry name" value="NAD(P)-binding Rossmann-fold domains"/>
    <property type="match status" value="1"/>
</dbReference>
<dbReference type="InterPro" id="IPR049058">
    <property type="entry name" value="NAD_Glu_DH_HM2"/>
</dbReference>
<evidence type="ECO:0000259" key="3">
    <source>
        <dbReference type="Pfam" id="PF21074"/>
    </source>
</evidence>
<feature type="domain" description="NAD-glutamate dehydrogenase catalytic" evidence="2">
    <location>
        <begin position="759"/>
        <end position="1258"/>
    </location>
</feature>
<dbReference type="InterPro" id="IPR049062">
    <property type="entry name" value="NAD_Glu_DH_ACT2"/>
</dbReference>
<dbReference type="PIRSF" id="PIRSF036761">
    <property type="entry name" value="GDH_Mll4104"/>
    <property type="match status" value="1"/>
</dbReference>
<dbReference type="InterPro" id="IPR049064">
    <property type="entry name" value="NAD_Glu_DH_ACT3"/>
</dbReference>
<dbReference type="Proteomes" id="UP001596111">
    <property type="component" value="Unassembled WGS sequence"/>
</dbReference>
<reference evidence="8" key="1">
    <citation type="journal article" date="2019" name="Int. J. Syst. Evol. Microbiol.">
        <title>The Global Catalogue of Microorganisms (GCM) 10K type strain sequencing project: providing services to taxonomists for standard genome sequencing and annotation.</title>
        <authorList>
            <consortium name="The Broad Institute Genomics Platform"/>
            <consortium name="The Broad Institute Genome Sequencing Center for Infectious Disease"/>
            <person name="Wu L."/>
            <person name="Ma J."/>
        </authorList>
    </citation>
    <scope>NUCLEOTIDE SEQUENCE [LARGE SCALE GENOMIC DNA]</scope>
    <source>
        <strain evidence="8">CGMCC 1.13587</strain>
    </source>
</reference>
<dbReference type="InterPro" id="IPR036291">
    <property type="entry name" value="NAD(P)-bd_dom_sf"/>
</dbReference>
<feature type="domain" description="NAD-specific glutamate dehydrogenase C-terminal" evidence="3">
    <location>
        <begin position="1303"/>
        <end position="1638"/>
    </location>
</feature>
<evidence type="ECO:0000313" key="8">
    <source>
        <dbReference type="Proteomes" id="UP001596111"/>
    </source>
</evidence>
<evidence type="ECO:0000313" key="7">
    <source>
        <dbReference type="EMBL" id="MFC5582954.1"/>
    </source>
</evidence>
<dbReference type="RefSeq" id="WP_377329528.1">
    <property type="nucleotide sequence ID" value="NZ_JBHSNG010000028.1"/>
</dbReference>
<dbReference type="EMBL" id="JBHSNG010000028">
    <property type="protein sequence ID" value="MFC5582954.1"/>
    <property type="molecule type" value="Genomic_DNA"/>
</dbReference>
<dbReference type="PANTHER" id="PTHR43403:SF1">
    <property type="entry name" value="NAD-SPECIFIC GLUTAMATE DEHYDROGENASE"/>
    <property type="match status" value="1"/>
</dbReference>
<keyword evidence="8" id="KW-1185">Reference proteome</keyword>